<dbReference type="InterPro" id="IPR054207">
    <property type="entry name" value="DUF6913"/>
</dbReference>
<sequence length="172" mass="20192">MFLNYFKDFSTKKIVKNSLSNVKHLASDNVIKTVGIIFDESYFYEREDLVKELIKKGIDEKDIKVLVFKNKIKKNEVFDYPVFSHKDLSWTGTVDKKEVKDFITEPFDLLINYYDTEKVALLLVSNLSKAGFKVGFASIDKRLNHFMIDTNAENYKVFMSELFKYLKILNKI</sequence>
<dbReference type="Proteomes" id="UP000296862">
    <property type="component" value="Chromosome"/>
</dbReference>
<dbReference type="OrthoDB" id="1430532at2"/>
<protein>
    <submittedName>
        <fullName evidence="1">Uncharacterized protein</fullName>
    </submittedName>
</protein>
<evidence type="ECO:0000313" key="2">
    <source>
        <dbReference type="Proteomes" id="UP000296862"/>
    </source>
</evidence>
<dbReference type="AlphaFoldDB" id="A0A4P7PUP0"/>
<keyword evidence="2" id="KW-1185">Reference proteome</keyword>
<dbReference type="KEGG" id="fsn:GS03_01910"/>
<dbReference type="EMBL" id="CP038810">
    <property type="protein sequence ID" value="QBZ98405.1"/>
    <property type="molecule type" value="Genomic_DNA"/>
</dbReference>
<proteinExistence type="predicted"/>
<evidence type="ECO:0000313" key="1">
    <source>
        <dbReference type="EMBL" id="QBZ98405.1"/>
    </source>
</evidence>
<name>A0A4P7PUP0_9FLAO</name>
<reference evidence="1 2" key="1">
    <citation type="submission" date="2019-04" db="EMBL/GenBank/DDBJ databases">
        <title>Flavobacterium sp. GS03.</title>
        <authorList>
            <person name="Kim H."/>
        </authorList>
    </citation>
    <scope>NUCLEOTIDE SEQUENCE [LARGE SCALE GENOMIC DNA]</scope>
    <source>
        <strain evidence="1 2">GS03</strain>
    </source>
</reference>
<dbReference type="Pfam" id="PF21857">
    <property type="entry name" value="DUF6913"/>
    <property type="match status" value="1"/>
</dbReference>
<gene>
    <name evidence="1" type="ORF">GS03_01910</name>
</gene>
<organism evidence="1 2">
    <name type="scientific">Flavobacterium sangjuense</name>
    <dbReference type="NCBI Taxonomy" id="2518177"/>
    <lineage>
        <taxon>Bacteria</taxon>
        <taxon>Pseudomonadati</taxon>
        <taxon>Bacteroidota</taxon>
        <taxon>Flavobacteriia</taxon>
        <taxon>Flavobacteriales</taxon>
        <taxon>Flavobacteriaceae</taxon>
        <taxon>Flavobacterium</taxon>
    </lineage>
</organism>
<accession>A0A4P7PUP0</accession>